<dbReference type="Pfam" id="PF12814">
    <property type="entry name" value="Mcp5_PH"/>
    <property type="match status" value="1"/>
</dbReference>
<feature type="coiled-coil region" evidence="1">
    <location>
        <begin position="170"/>
        <end position="229"/>
    </location>
</feature>
<feature type="compositionally biased region" description="Polar residues" evidence="2">
    <location>
        <begin position="1184"/>
        <end position="1195"/>
    </location>
</feature>
<dbReference type="SMART" id="SM00233">
    <property type="entry name" value="PH"/>
    <property type="match status" value="1"/>
</dbReference>
<reference evidence="4" key="1">
    <citation type="submission" date="2023-03" db="EMBL/GenBank/DDBJ databases">
        <title>Massive genome expansion in bonnet fungi (Mycena s.s.) driven by repeated elements and novel gene families across ecological guilds.</title>
        <authorList>
            <consortium name="Lawrence Berkeley National Laboratory"/>
            <person name="Harder C.B."/>
            <person name="Miyauchi S."/>
            <person name="Viragh M."/>
            <person name="Kuo A."/>
            <person name="Thoen E."/>
            <person name="Andreopoulos B."/>
            <person name="Lu D."/>
            <person name="Skrede I."/>
            <person name="Drula E."/>
            <person name="Henrissat B."/>
            <person name="Morin E."/>
            <person name="Kohler A."/>
            <person name="Barry K."/>
            <person name="LaButti K."/>
            <person name="Morin E."/>
            <person name="Salamov A."/>
            <person name="Lipzen A."/>
            <person name="Mereny Z."/>
            <person name="Hegedus B."/>
            <person name="Baldrian P."/>
            <person name="Stursova M."/>
            <person name="Weitz H."/>
            <person name="Taylor A."/>
            <person name="Grigoriev I.V."/>
            <person name="Nagy L.G."/>
            <person name="Martin F."/>
            <person name="Kauserud H."/>
        </authorList>
    </citation>
    <scope>NUCLEOTIDE SEQUENCE</scope>
    <source>
        <strain evidence="4">CBHHK188m</strain>
    </source>
</reference>
<feature type="region of interest" description="Disordered" evidence="2">
    <location>
        <begin position="976"/>
        <end position="1227"/>
    </location>
</feature>
<accession>A0AAD7IGP3</accession>
<evidence type="ECO:0000256" key="1">
    <source>
        <dbReference type="SAM" id="Coils"/>
    </source>
</evidence>
<dbReference type="GO" id="GO:0005938">
    <property type="term" value="C:cell cortex"/>
    <property type="evidence" value="ECO:0007669"/>
    <property type="project" value="InterPro"/>
</dbReference>
<dbReference type="GO" id="GO:0000226">
    <property type="term" value="P:microtubule cytoskeleton organization"/>
    <property type="evidence" value="ECO:0007669"/>
    <property type="project" value="TreeGrafter"/>
</dbReference>
<proteinExistence type="predicted"/>
<sequence length="1559" mass="168233">MASSSDGPGLDAMITTPFSSAGDMKYHLQSLLDSKEKQLQQAGTLGQRVLAQQMELEERIRQLQEMDADKPDDEHVDEEARDRYRELAETLMAWDTENAQLSSAFGSRRPPSPPATFSPPEEHERPNAKAPAATTAAAQSRRAKNAAHRADDVEFAFEIGSGLLTEVRRLQSLLGERDKAIQDMKEEKDDLEKSVESLRAALRQQETSADKYKEENWNLEVTLQDLRTQLSAATAAESAVSIKADRLAAQLAASLQAAETAKHESERLTGVVDEMKAKHEADVATHRKAAAGLVRDKSDLQGAVDRLKADAARAGRRGLLSSQFGSPVTPNGGPNDFLTPANGEEDIFATGGASTRRRAVFDDLDGEGDPDSPDASPIPSRGQESELEVLRQKLAHAQRQIGTLKGTLRREKEGRRGSPMPSPMGSRIEDDEYEDDDDADATVAEKSKLRLTPFKVGGRGARGGRGRGGRGMSLVQRLGMAAASPAASDASPGFAVDEDAPPVPSMRLTDTDADPEESAFFQGGDVAEEAEEDDDAFLEEEEQQDRRQSVDGNGMDPAFTYGSDISRAPSISSPLRQSVSPASAVRARPRRGRGRGRANGAGRPDSLVKAAGVLAAELGAFEDGGADEVETAEMSCQTEDVEPPVPQAVERIVERVVEVPVEKIVEKIVEVPVDRIVEVPVEKIVEKRVEVPVEKIVEKIVEVPVEKIVERIVEVERALPAGVDGGVQTSPVRERRTTLMPGNNSNSVTLTPRRSAFLVNATDGNETEAGEETETEGETDYEDAPQSMRLRSRDDLHSAALASRDDFHSARSAAFHSAREGLGSSHDGFGSSREDFHSVMTMTDGGSASEGEASIKASRLRRPSSFYAATMSRTYVEQGVDPPTPVVETTPQLPVPVPVAVEETVQLQLPLKPEVKEMSIQTDEWTPPPPPPTVVPVPTPAPASPTPGLYRVGGAAQQFQFVAPVVAAATASGLVAAPPTSTGGRSSGETFGAGSGISGRVRSSMDDRRQSIDSAVSSVYDEPIRPRVPSNEAPVVDKTRPPTMSLPPPPRLPPPPNSMPPPNFIPERRQHDMPPPRPSSPPPPELIQRATTPTFGSVLMLPGSTGKGSYVRQHGSSMPPSAQSLRQPPSTSSFRSAANAAAYAQMSPGSGFRHPKEQSTVSLVSERSRVSPRSSMSSDHNPFLSRSQVMQQGQASRGAPLTPNNRAGNVTADADISSRTIGPNSATDPTIIHAITQTMIGEFLYKYTRKAIGKGYGERRHKRFFWVHPYTKTLYWSSADPGSSNVSESSAKSAYIDGVRSVLDPNPMPPGLYQYSVVVSTPQREMKITAPTKERHDIWLNALKYLLARPSGANIPSPGNALQVPPSPMSDFTDDERRPRPANANTSPQSQRSTLSVQRGETWNTTPRGQRSRSQISVGGSLSKRSGTPAIEYLRWNGPESPYSPSKSFVDVPGHDDEDLDFELHGDSVEENGFEGLENVRACCDGKHTVGHHHHHHPIENVPDEGMPPRPASPSAWSFRSRAGSTNSRDGGNSIFTWGRSEGAKMRFGSRRSAKTPVA</sequence>
<feature type="compositionally biased region" description="Acidic residues" evidence="2">
    <location>
        <begin position="526"/>
        <end position="543"/>
    </location>
</feature>
<dbReference type="SUPFAM" id="SSF50729">
    <property type="entry name" value="PH domain-like"/>
    <property type="match status" value="1"/>
</dbReference>
<name>A0AAD7IGP3_9AGAR</name>
<dbReference type="PANTHER" id="PTHR28190">
    <property type="entry name" value="NUCLEAR MIGRATION PROTEIN NUM1"/>
    <property type="match status" value="1"/>
</dbReference>
<dbReference type="InterPro" id="IPR001849">
    <property type="entry name" value="PH_domain"/>
</dbReference>
<dbReference type="GO" id="GO:0015631">
    <property type="term" value="F:tubulin binding"/>
    <property type="evidence" value="ECO:0007669"/>
    <property type="project" value="TreeGrafter"/>
</dbReference>
<dbReference type="EMBL" id="JARJLG010000120">
    <property type="protein sequence ID" value="KAJ7741992.1"/>
    <property type="molecule type" value="Genomic_DNA"/>
</dbReference>
<feature type="compositionally biased region" description="Low complexity" evidence="2">
    <location>
        <begin position="1130"/>
        <end position="1147"/>
    </location>
</feature>
<feature type="region of interest" description="Disordered" evidence="2">
    <location>
        <begin position="98"/>
        <end position="149"/>
    </location>
</feature>
<keyword evidence="1" id="KW-0175">Coiled coil</keyword>
<feature type="compositionally biased region" description="Low complexity" evidence="2">
    <location>
        <begin position="128"/>
        <end position="140"/>
    </location>
</feature>
<feature type="compositionally biased region" description="Polar residues" evidence="2">
    <location>
        <begin position="1217"/>
        <end position="1227"/>
    </location>
</feature>
<dbReference type="GO" id="GO:0005739">
    <property type="term" value="C:mitochondrion"/>
    <property type="evidence" value="ECO:0007669"/>
    <property type="project" value="TreeGrafter"/>
</dbReference>
<dbReference type="GO" id="GO:0005543">
    <property type="term" value="F:phospholipid binding"/>
    <property type="evidence" value="ECO:0007669"/>
    <property type="project" value="InterPro"/>
</dbReference>
<feature type="compositionally biased region" description="Low complexity" evidence="2">
    <location>
        <begin position="482"/>
        <end position="492"/>
    </location>
</feature>
<evidence type="ECO:0000313" key="5">
    <source>
        <dbReference type="Proteomes" id="UP001215280"/>
    </source>
</evidence>
<feature type="domain" description="PH" evidence="3">
    <location>
        <begin position="1237"/>
        <end position="1348"/>
    </location>
</feature>
<dbReference type="InterPro" id="IPR053005">
    <property type="entry name" value="Nuclear_Pos-Cytoskel_Interact"/>
</dbReference>
<dbReference type="PANTHER" id="PTHR28190:SF1">
    <property type="entry name" value="NUCLEAR MIGRATION PROTEIN NUM1"/>
    <property type="match status" value="1"/>
</dbReference>
<keyword evidence="5" id="KW-1185">Reference proteome</keyword>
<feature type="compositionally biased region" description="Pro residues" evidence="2">
    <location>
        <begin position="1075"/>
        <end position="1085"/>
    </location>
</feature>
<feature type="region of interest" description="Disordered" evidence="2">
    <location>
        <begin position="762"/>
        <end position="785"/>
    </location>
</feature>
<feature type="compositionally biased region" description="Acidic residues" evidence="2">
    <location>
        <begin position="362"/>
        <end position="372"/>
    </location>
</feature>
<evidence type="ECO:0000313" key="4">
    <source>
        <dbReference type="EMBL" id="KAJ7741992.1"/>
    </source>
</evidence>
<feature type="compositionally biased region" description="Polar residues" evidence="2">
    <location>
        <begin position="979"/>
        <end position="989"/>
    </location>
</feature>
<feature type="compositionally biased region" description="Low complexity" evidence="2">
    <location>
        <begin position="1159"/>
        <end position="1178"/>
    </location>
</feature>
<feature type="compositionally biased region" description="Basic residues" evidence="2">
    <location>
        <begin position="1548"/>
        <end position="1559"/>
    </location>
</feature>
<dbReference type="CDD" id="cd13365">
    <property type="entry name" value="PH_PLC_plant-like"/>
    <property type="match status" value="1"/>
</dbReference>
<feature type="region of interest" description="Disordered" evidence="2">
    <location>
        <begin position="482"/>
        <end position="604"/>
    </location>
</feature>
<feature type="region of interest" description="Disordered" evidence="2">
    <location>
        <begin position="1490"/>
        <end position="1559"/>
    </location>
</feature>
<dbReference type="InterPro" id="IPR024774">
    <property type="entry name" value="PH_dom-Mcp5-type"/>
</dbReference>
<organism evidence="4 5">
    <name type="scientific">Mycena maculata</name>
    <dbReference type="NCBI Taxonomy" id="230809"/>
    <lineage>
        <taxon>Eukaryota</taxon>
        <taxon>Fungi</taxon>
        <taxon>Dikarya</taxon>
        <taxon>Basidiomycota</taxon>
        <taxon>Agaricomycotina</taxon>
        <taxon>Agaricomycetes</taxon>
        <taxon>Agaricomycetidae</taxon>
        <taxon>Agaricales</taxon>
        <taxon>Marasmiineae</taxon>
        <taxon>Mycenaceae</taxon>
        <taxon>Mycena</taxon>
    </lineage>
</organism>
<feature type="region of interest" description="Disordered" evidence="2">
    <location>
        <begin position="318"/>
        <end position="447"/>
    </location>
</feature>
<evidence type="ECO:0000256" key="2">
    <source>
        <dbReference type="SAM" id="MobiDB-lite"/>
    </source>
</evidence>
<feature type="compositionally biased region" description="Polar residues" evidence="2">
    <location>
        <begin position="1114"/>
        <end position="1129"/>
    </location>
</feature>
<feature type="compositionally biased region" description="Pro residues" evidence="2">
    <location>
        <begin position="1044"/>
        <end position="1064"/>
    </location>
</feature>
<feature type="compositionally biased region" description="Acidic residues" evidence="2">
    <location>
        <begin position="765"/>
        <end position="783"/>
    </location>
</feature>
<feature type="compositionally biased region" description="Basic residues" evidence="2">
    <location>
        <begin position="587"/>
        <end position="596"/>
    </location>
</feature>
<dbReference type="GO" id="GO:0032065">
    <property type="term" value="P:maintenance of protein location in cell cortex"/>
    <property type="evidence" value="ECO:0007669"/>
    <property type="project" value="InterPro"/>
</dbReference>
<dbReference type="Proteomes" id="UP001215280">
    <property type="component" value="Unassembled WGS sequence"/>
</dbReference>
<feature type="region of interest" description="Disordered" evidence="2">
    <location>
        <begin position="1356"/>
        <end position="1424"/>
    </location>
</feature>
<protein>
    <submittedName>
        <fullName evidence="4">Coiled-coil protein</fullName>
    </submittedName>
</protein>
<feature type="compositionally biased region" description="Polar residues" evidence="2">
    <location>
        <begin position="1383"/>
        <end position="1424"/>
    </location>
</feature>
<evidence type="ECO:0000259" key="3">
    <source>
        <dbReference type="PROSITE" id="PS50003"/>
    </source>
</evidence>
<gene>
    <name evidence="4" type="ORF">DFH07DRAFT_891266</name>
</gene>
<dbReference type="PROSITE" id="PS50003">
    <property type="entry name" value="PH_DOMAIN"/>
    <property type="match status" value="1"/>
</dbReference>
<comment type="caution">
    <text evidence="4">The sequence shown here is derived from an EMBL/GenBank/DDBJ whole genome shotgun (WGS) entry which is preliminary data.</text>
</comment>
<feature type="compositionally biased region" description="Polar residues" evidence="2">
    <location>
        <begin position="1515"/>
        <end position="1536"/>
    </location>
</feature>
<feature type="compositionally biased region" description="Acidic residues" evidence="2">
    <location>
        <begin position="429"/>
        <end position="440"/>
    </location>
</feature>